<evidence type="ECO:0000313" key="13">
    <source>
        <dbReference type="Proteomes" id="UP001140206"/>
    </source>
</evidence>
<dbReference type="InterPro" id="IPR000719">
    <property type="entry name" value="Prot_kinase_dom"/>
</dbReference>
<dbReference type="PROSITE" id="PS00108">
    <property type="entry name" value="PROTEIN_KINASE_ST"/>
    <property type="match status" value="1"/>
</dbReference>
<accession>A0AAV8FND0</accession>
<comment type="catalytic activity">
    <reaction evidence="8">
        <text>[DNA-directed RNA polymerase] + ATP = phospho-[DNA-directed RNA polymerase] + ADP + H(+)</text>
        <dbReference type="Rhea" id="RHEA:10216"/>
        <dbReference type="Rhea" id="RHEA-COMP:11321"/>
        <dbReference type="Rhea" id="RHEA-COMP:11322"/>
        <dbReference type="ChEBI" id="CHEBI:15378"/>
        <dbReference type="ChEBI" id="CHEBI:30616"/>
        <dbReference type="ChEBI" id="CHEBI:43176"/>
        <dbReference type="ChEBI" id="CHEBI:68546"/>
        <dbReference type="ChEBI" id="CHEBI:456216"/>
        <dbReference type="EC" id="2.7.11.23"/>
    </reaction>
</comment>
<evidence type="ECO:0000256" key="5">
    <source>
        <dbReference type="ARBA" id="ARBA00022741"/>
    </source>
</evidence>
<dbReference type="Gene3D" id="3.30.200.20">
    <property type="entry name" value="Phosphorylase Kinase, domain 1"/>
    <property type="match status" value="1"/>
</dbReference>
<dbReference type="GO" id="GO:0008353">
    <property type="term" value="F:RNA polymerase II CTD heptapeptide repeat kinase activity"/>
    <property type="evidence" value="ECO:0007669"/>
    <property type="project" value="UniProtKB-EC"/>
</dbReference>
<dbReference type="GO" id="GO:0007346">
    <property type="term" value="P:regulation of mitotic cell cycle"/>
    <property type="evidence" value="ECO:0007669"/>
    <property type="project" value="TreeGrafter"/>
</dbReference>
<feature type="domain" description="Protein kinase" evidence="11">
    <location>
        <begin position="98"/>
        <end position="369"/>
    </location>
</feature>
<dbReference type="GO" id="GO:0005634">
    <property type="term" value="C:nucleus"/>
    <property type="evidence" value="ECO:0007669"/>
    <property type="project" value="TreeGrafter"/>
</dbReference>
<dbReference type="SUPFAM" id="SSF56112">
    <property type="entry name" value="Protein kinase-like (PK-like)"/>
    <property type="match status" value="1"/>
</dbReference>
<gene>
    <name evidence="12" type="ORF">LUZ62_046265</name>
</gene>
<evidence type="ECO:0000256" key="7">
    <source>
        <dbReference type="ARBA" id="ARBA00022840"/>
    </source>
</evidence>
<sequence length="391" mass="44990">MAEIRKYRKLEGIITHYPIISNGRTYDPNSHRFLSGRKRTLVSIDDPNGNTNFPHRIQKRKRSEKTPELNSKINLEITSNKSINDPFPCPHSRKIDEFEKLSKIGEGTFGMVYKARDKFTGEIVALKMLKPNIINQKKNPTWRREIDILTSCRNPSIVELREVIFTPNGCDRSIYLVMEFIEKDLHGVMQKRWTPFLEADVKFFMRQLLSGVKYLHDRNIMHRDLKPSNILVQDNNTLKICDFGCSRVTGSRPYTQPVVSLWYRAPELLCGSRNYTTAIDMWSLGCIMAELLSKEVLFRGNTEIDQLKKIKEVFGKPGGCNELRKMFPAAGFSGRPTLSRSGFELLSGFLSCEPRKRLTADTALKHPWFDEVLYNPVAPGVFLLILSDMHD</sequence>
<dbReference type="PROSITE" id="PS00107">
    <property type="entry name" value="PROTEIN_KINASE_ATP"/>
    <property type="match status" value="1"/>
</dbReference>
<dbReference type="InterPro" id="IPR050108">
    <property type="entry name" value="CDK"/>
</dbReference>
<dbReference type="SMART" id="SM00220">
    <property type="entry name" value="S_TKc"/>
    <property type="match status" value="1"/>
</dbReference>
<dbReference type="PANTHER" id="PTHR24056:SF578">
    <property type="entry name" value="CYCLIN-DEPENDENT KINASE F-2-RELATED"/>
    <property type="match status" value="1"/>
</dbReference>
<dbReference type="InterPro" id="IPR008271">
    <property type="entry name" value="Ser/Thr_kinase_AS"/>
</dbReference>
<keyword evidence="13" id="KW-1185">Reference proteome</keyword>
<dbReference type="InterPro" id="IPR011009">
    <property type="entry name" value="Kinase-like_dom_sf"/>
</dbReference>
<evidence type="ECO:0000256" key="3">
    <source>
        <dbReference type="ARBA" id="ARBA00022527"/>
    </source>
</evidence>
<protein>
    <recommendedName>
        <fullName evidence="2">[RNA-polymerase]-subunit kinase</fullName>
        <ecNumber evidence="2">2.7.11.23</ecNumber>
    </recommendedName>
</protein>
<feature type="binding site" evidence="9">
    <location>
        <position position="127"/>
    </location>
    <ligand>
        <name>ATP</name>
        <dbReference type="ChEBI" id="CHEBI:30616"/>
    </ligand>
</feature>
<keyword evidence="7 9" id="KW-0067">ATP-binding</keyword>
<dbReference type="AlphaFoldDB" id="A0AAV8FND0"/>
<dbReference type="FunFam" id="3.30.200.20:FF:000042">
    <property type="entry name" value="Aurora kinase A"/>
    <property type="match status" value="1"/>
</dbReference>
<dbReference type="PANTHER" id="PTHR24056">
    <property type="entry name" value="CELL DIVISION PROTEIN KINASE"/>
    <property type="match status" value="1"/>
</dbReference>
<dbReference type="InterPro" id="IPR017441">
    <property type="entry name" value="Protein_kinase_ATP_BS"/>
</dbReference>
<evidence type="ECO:0000256" key="2">
    <source>
        <dbReference type="ARBA" id="ARBA00012409"/>
    </source>
</evidence>
<comment type="caution">
    <text evidence="12">The sequence shown here is derived from an EMBL/GenBank/DDBJ whole genome shotgun (WGS) entry which is preliminary data.</text>
</comment>
<keyword evidence="4" id="KW-0808">Transferase</keyword>
<dbReference type="Pfam" id="PF00069">
    <property type="entry name" value="Pkinase"/>
    <property type="match status" value="1"/>
</dbReference>
<evidence type="ECO:0000259" key="11">
    <source>
        <dbReference type="PROSITE" id="PS50011"/>
    </source>
</evidence>
<organism evidence="12 13">
    <name type="scientific">Rhynchospora pubera</name>
    <dbReference type="NCBI Taxonomy" id="906938"/>
    <lineage>
        <taxon>Eukaryota</taxon>
        <taxon>Viridiplantae</taxon>
        <taxon>Streptophyta</taxon>
        <taxon>Embryophyta</taxon>
        <taxon>Tracheophyta</taxon>
        <taxon>Spermatophyta</taxon>
        <taxon>Magnoliopsida</taxon>
        <taxon>Liliopsida</taxon>
        <taxon>Poales</taxon>
        <taxon>Cyperaceae</taxon>
        <taxon>Cyperoideae</taxon>
        <taxon>Rhynchosporeae</taxon>
        <taxon>Rhynchospora</taxon>
    </lineage>
</organism>
<keyword evidence="6 12" id="KW-0418">Kinase</keyword>
<evidence type="ECO:0000256" key="1">
    <source>
        <dbReference type="ARBA" id="ARBA00006485"/>
    </source>
</evidence>
<dbReference type="PROSITE" id="PS50011">
    <property type="entry name" value="PROTEIN_KINASE_DOM"/>
    <property type="match status" value="1"/>
</dbReference>
<evidence type="ECO:0000256" key="10">
    <source>
        <dbReference type="RuleBase" id="RU000304"/>
    </source>
</evidence>
<comment type="similarity">
    <text evidence="1">Belongs to the protein kinase superfamily. CMGC Ser/Thr protein kinase family. CDC2/CDKX subfamily.</text>
</comment>
<evidence type="ECO:0000256" key="8">
    <source>
        <dbReference type="ARBA" id="ARBA00049280"/>
    </source>
</evidence>
<evidence type="ECO:0000256" key="6">
    <source>
        <dbReference type="ARBA" id="ARBA00022777"/>
    </source>
</evidence>
<keyword evidence="5 9" id="KW-0547">Nucleotide-binding</keyword>
<reference evidence="12" key="1">
    <citation type="submission" date="2022-08" db="EMBL/GenBank/DDBJ databases">
        <authorList>
            <person name="Marques A."/>
        </authorList>
    </citation>
    <scope>NUCLEOTIDE SEQUENCE</scope>
    <source>
        <strain evidence="12">RhyPub2mFocal</strain>
        <tissue evidence="12">Leaves</tissue>
    </source>
</reference>
<dbReference type="EC" id="2.7.11.23" evidence="2"/>
<name>A0AAV8FND0_9POAL</name>
<dbReference type="Proteomes" id="UP001140206">
    <property type="component" value="Chromosome 2"/>
</dbReference>
<dbReference type="EMBL" id="JAMFTS010000002">
    <property type="protein sequence ID" value="KAJ4795019.1"/>
    <property type="molecule type" value="Genomic_DNA"/>
</dbReference>
<evidence type="ECO:0000256" key="9">
    <source>
        <dbReference type="PROSITE-ProRule" id="PRU10141"/>
    </source>
</evidence>
<proteinExistence type="inferred from homology"/>
<keyword evidence="3 10" id="KW-0723">Serine/threonine-protein kinase</keyword>
<dbReference type="FunFam" id="1.10.510.10:FF:000624">
    <property type="entry name" value="Mitogen-activated protein kinase"/>
    <property type="match status" value="1"/>
</dbReference>
<dbReference type="Gene3D" id="1.10.510.10">
    <property type="entry name" value="Transferase(Phosphotransferase) domain 1"/>
    <property type="match status" value="1"/>
</dbReference>
<evidence type="ECO:0000313" key="12">
    <source>
        <dbReference type="EMBL" id="KAJ4795019.1"/>
    </source>
</evidence>
<dbReference type="GO" id="GO:0005524">
    <property type="term" value="F:ATP binding"/>
    <property type="evidence" value="ECO:0007669"/>
    <property type="project" value="UniProtKB-UniRule"/>
</dbReference>
<evidence type="ECO:0000256" key="4">
    <source>
        <dbReference type="ARBA" id="ARBA00022679"/>
    </source>
</evidence>